<organism evidence="1 2">
    <name type="scientific">Leptospira santarosai</name>
    <dbReference type="NCBI Taxonomy" id="28183"/>
    <lineage>
        <taxon>Bacteria</taxon>
        <taxon>Pseudomonadati</taxon>
        <taxon>Spirochaetota</taxon>
        <taxon>Spirochaetia</taxon>
        <taxon>Leptospirales</taxon>
        <taxon>Leptospiraceae</taxon>
        <taxon>Leptospira</taxon>
    </lineage>
</organism>
<comment type="caution">
    <text evidence="1">The sequence shown here is derived from an EMBL/GenBank/DDBJ whole genome shotgun (WGS) entry which is preliminary data.</text>
</comment>
<accession>A0AB73M2K4</accession>
<sequence>MPSLKERLNIGLLEKHQAWHEARGMLSPPKILTTISPNQLTTCNASNRINALAQTIYGNGAYIVDNTELNQIQTQITSNGQNQTYWQNEISGTNGGFNFNGRTTTSQAKETLYTDMIADISVATTLQAEVVDEEITYLRTANDYFEKSEKYQELADKAKSEAKFDEAALYTGYAVREKNNALGYLKKKYYTLGEEITTEVDNRGLNFTKNSFLSYRDTLLNKNFQNTTQVQKQIQEGKNQVAGIIAEGESYNQIQGMIQTAQNLNHQGEEWKQRKSRAVRDVIGEGLPHLKH</sequence>
<reference evidence="1 2" key="1">
    <citation type="submission" date="2017-01" db="EMBL/GenBank/DDBJ databases">
        <title>Comparative genomic analysis of Brazilian Leptospira santarosai.</title>
        <authorList>
            <person name="Moreno L.Z."/>
            <person name="Miraglia F."/>
            <person name="Kremer F.S."/>
            <person name="Eslabao M.R."/>
            <person name="Lilenbaum W."/>
            <person name="Dellagostin O.A."/>
            <person name="Moreno A.M."/>
        </authorList>
    </citation>
    <scope>NUCLEOTIDE SEQUENCE [LARGE SCALE GENOMIC DNA]</scope>
    <source>
        <strain evidence="1 2">M52/8-19</strain>
    </source>
</reference>
<dbReference type="Proteomes" id="UP000189337">
    <property type="component" value="Unassembled WGS sequence"/>
</dbReference>
<evidence type="ECO:0000313" key="1">
    <source>
        <dbReference type="EMBL" id="ONF90914.1"/>
    </source>
</evidence>
<protein>
    <submittedName>
        <fullName evidence="1">Uncharacterized protein</fullName>
    </submittedName>
</protein>
<name>A0AB73M2K4_9LEPT</name>
<dbReference type="EMBL" id="MTSU01000031">
    <property type="protein sequence ID" value="ONF90914.1"/>
    <property type="molecule type" value="Genomic_DNA"/>
</dbReference>
<evidence type="ECO:0000313" key="2">
    <source>
        <dbReference type="Proteomes" id="UP000189337"/>
    </source>
</evidence>
<proteinExistence type="predicted"/>
<gene>
    <name evidence="1" type="ORF">BWD14_19020</name>
</gene>
<dbReference type="AlphaFoldDB" id="A0AB73M2K4"/>